<reference evidence="16 17" key="1">
    <citation type="journal article" date="2023" name="Hortic Res">
        <title>Pangenome of water caltrop reveals structural variations and asymmetric subgenome divergence after allopolyploidization.</title>
        <authorList>
            <person name="Zhang X."/>
            <person name="Chen Y."/>
            <person name="Wang L."/>
            <person name="Yuan Y."/>
            <person name="Fang M."/>
            <person name="Shi L."/>
            <person name="Lu R."/>
            <person name="Comes H.P."/>
            <person name="Ma Y."/>
            <person name="Chen Y."/>
            <person name="Huang G."/>
            <person name="Zhou Y."/>
            <person name="Zheng Z."/>
            <person name="Qiu Y."/>
        </authorList>
    </citation>
    <scope>NUCLEOTIDE SEQUENCE [LARGE SCALE GENOMIC DNA]</scope>
    <source>
        <tissue evidence="16">Roots</tissue>
    </source>
</reference>
<evidence type="ECO:0000256" key="3">
    <source>
        <dbReference type="ARBA" id="ARBA00022670"/>
    </source>
</evidence>
<feature type="region of interest" description="Disordered" evidence="13">
    <location>
        <begin position="393"/>
        <end position="432"/>
    </location>
</feature>
<keyword evidence="9" id="KW-0862">Zinc</keyword>
<evidence type="ECO:0000256" key="12">
    <source>
        <dbReference type="RuleBase" id="RU366025"/>
    </source>
</evidence>
<dbReference type="PANTHER" id="PTHR24006">
    <property type="entry name" value="UBIQUITIN CARBOXYL-TERMINAL HYDROLASE"/>
    <property type="match status" value="1"/>
</dbReference>
<dbReference type="PROSITE" id="PS00973">
    <property type="entry name" value="USP_2"/>
    <property type="match status" value="1"/>
</dbReference>
<dbReference type="GO" id="GO:0016579">
    <property type="term" value="P:protein deubiquitination"/>
    <property type="evidence" value="ECO:0007669"/>
    <property type="project" value="InterPro"/>
</dbReference>
<evidence type="ECO:0000313" key="17">
    <source>
        <dbReference type="Proteomes" id="UP001345219"/>
    </source>
</evidence>
<comment type="caution">
    <text evidence="16">The sequence shown here is derived from an EMBL/GenBank/DDBJ whole genome shotgun (WGS) entry which is preliminary data.</text>
</comment>
<dbReference type="GO" id="GO:0006508">
    <property type="term" value="P:proteolysis"/>
    <property type="evidence" value="ECO:0007669"/>
    <property type="project" value="UniProtKB-KW"/>
</dbReference>
<comment type="catalytic activity">
    <reaction evidence="1 12">
        <text>Thiol-dependent hydrolysis of ester, thioester, amide, peptide and isopeptide bonds formed by the C-terminal Gly of ubiquitin (a 76-residue protein attached to proteins as an intracellular targeting signal).</text>
        <dbReference type="EC" id="3.4.19.12"/>
    </reaction>
</comment>
<comment type="similarity">
    <text evidence="2 12">Belongs to the peptidase C19 family.</text>
</comment>
<feature type="region of interest" description="Disordered" evidence="13">
    <location>
        <begin position="453"/>
        <end position="485"/>
    </location>
</feature>
<evidence type="ECO:0000256" key="6">
    <source>
        <dbReference type="ARBA" id="ARBA00022786"/>
    </source>
</evidence>
<keyword evidence="8 12" id="KW-0788">Thiol protease</keyword>
<gene>
    <name evidence="16" type="ORF">SAY87_010299</name>
</gene>
<dbReference type="InterPro" id="IPR013083">
    <property type="entry name" value="Znf_RING/FYVE/PHD"/>
</dbReference>
<organism evidence="16 17">
    <name type="scientific">Trapa incisa</name>
    <dbReference type="NCBI Taxonomy" id="236973"/>
    <lineage>
        <taxon>Eukaryota</taxon>
        <taxon>Viridiplantae</taxon>
        <taxon>Streptophyta</taxon>
        <taxon>Embryophyta</taxon>
        <taxon>Tracheophyta</taxon>
        <taxon>Spermatophyta</taxon>
        <taxon>Magnoliopsida</taxon>
        <taxon>eudicotyledons</taxon>
        <taxon>Gunneridae</taxon>
        <taxon>Pentapetalae</taxon>
        <taxon>rosids</taxon>
        <taxon>malvids</taxon>
        <taxon>Myrtales</taxon>
        <taxon>Lythraceae</taxon>
        <taxon>Trapa</taxon>
    </lineage>
</organism>
<feature type="region of interest" description="Disordered" evidence="13">
    <location>
        <begin position="656"/>
        <end position="679"/>
    </location>
</feature>
<keyword evidence="5 11" id="KW-0863">Zinc-finger</keyword>
<feature type="compositionally biased region" description="Basic and acidic residues" evidence="13">
    <location>
        <begin position="12"/>
        <end position="27"/>
    </location>
</feature>
<dbReference type="GO" id="GO:0004843">
    <property type="term" value="F:cysteine-type deubiquitinase activity"/>
    <property type="evidence" value="ECO:0007669"/>
    <property type="project" value="UniProtKB-UniRule"/>
</dbReference>
<feature type="compositionally biased region" description="Basic residues" evidence="13">
    <location>
        <begin position="1"/>
        <end position="11"/>
    </location>
</feature>
<feature type="compositionally biased region" description="Polar residues" evidence="13">
    <location>
        <begin position="453"/>
        <end position="463"/>
    </location>
</feature>
<protein>
    <recommendedName>
        <fullName evidence="12">Ubiquitin carboxyl-terminal hydrolase</fullName>
        <ecNumber evidence="12">3.4.19.12</ecNumber>
    </recommendedName>
</protein>
<feature type="region of interest" description="Disordered" evidence="13">
    <location>
        <begin position="717"/>
        <end position="785"/>
    </location>
</feature>
<dbReference type="InterPro" id="IPR001394">
    <property type="entry name" value="Peptidase_C19_UCH"/>
</dbReference>
<dbReference type="PROSITE" id="PS50235">
    <property type="entry name" value="USP_3"/>
    <property type="match status" value="1"/>
</dbReference>
<evidence type="ECO:0000256" key="5">
    <source>
        <dbReference type="ARBA" id="ARBA00022771"/>
    </source>
</evidence>
<evidence type="ECO:0000259" key="14">
    <source>
        <dbReference type="PROSITE" id="PS50235"/>
    </source>
</evidence>
<dbReference type="Gene3D" id="3.90.70.10">
    <property type="entry name" value="Cysteine proteinases"/>
    <property type="match status" value="2"/>
</dbReference>
<sequence>MGKKAKKKARTPSKDKRMPTRIQKDAPHGTNDPNVDAVNDGVSVTTEKRRCPHLDKGLNLTALSEKLGSLGMIRCEDCREGGVDRRGNKSMGKHGKKKGSSEIDLKSESRAIWICLECGHYGCGGVGFPTIPQSHAVRHARLTRHQLVIQLENPNLRWCFPCSGPVSVEKVEECGESKDLLGEVMKLIKGRSGKSSKSDAEDIWFGDGNVTGEVIQKADGIVSGTLEQERSVGFMVRGLVNLGNTCFFNSIMQNLLAMDRLRDYFLTSETSSVGPLTISLKKLFSEIKSDEGTRNVINPRLLFGSLCSKAPQFRGYQQHDSHELLRCLLDLLSTEESDMRKGEILHGNSKILTFVDSVFGGQISSTVCCTECGFSSTVYEPFLDLSLPVPTKKPIPKKSLPASRGKKAKLIPKRGSKSQAKKVSRNVTLSTSTDDLQPLSECLEVSVSSSVGDSQLQGSSVTNDEQDIKDVRNGGSALLGEGSAEKEAAVTEDHFSWLDYLDSSEPLSAESNLFSQENISSLSERDPLHSGSTWRDYLCPENVADDMVPTSVNINDVRSSDHCAVDDYLNEEQHSKSSWDDQEPLLRVQDSEVLLLPYREEDIEDSLVPSGDGQVDASLKSPSIGQEEAAEFDGFGDLFAEPEIAMVDTGDSSLGIQTGLLSGNSSDSDPSQVDDSDSPVSVESCLAHFTKPELLSKDNAWHCEKCSKSLQLCQMNKTRKNKSSEKIPNSGTEDKNGTNRVIVTDLSSNEKSNSDLSCSGKLDHSGNNSMKCDDSKKRKGELEDDTTKPDLKVILNYQTCETLANGLDADLLDNEPELVEEGEESPETAAPMKVKRDATKRVLIFNSPPVLTVHLKRFCQDGRGRLSKLSGHIVFQETMDLKPYIDSRGKSEGKCLYRLQGVVEHLGTMRGGHYVAYVRGHSSVWYHVSDAYVREVSLDEVLRCDAYILFYELV</sequence>
<dbReference type="InterPro" id="IPR001607">
    <property type="entry name" value="Znf_UBP"/>
</dbReference>
<evidence type="ECO:0000256" key="11">
    <source>
        <dbReference type="PROSITE-ProRule" id="PRU00502"/>
    </source>
</evidence>
<dbReference type="FunFam" id="3.30.40.10:FF:000900">
    <property type="entry name" value="Ubiquitinyl hydrolase 1"/>
    <property type="match status" value="1"/>
</dbReference>
<evidence type="ECO:0000256" key="10">
    <source>
        <dbReference type="ARBA" id="ARBA00058678"/>
    </source>
</evidence>
<dbReference type="PANTHER" id="PTHR24006:SF781">
    <property type="entry name" value="LD34905P"/>
    <property type="match status" value="1"/>
</dbReference>
<evidence type="ECO:0000256" key="13">
    <source>
        <dbReference type="SAM" id="MobiDB-lite"/>
    </source>
</evidence>
<keyword evidence="17" id="KW-1185">Reference proteome</keyword>
<feature type="region of interest" description="Disordered" evidence="13">
    <location>
        <begin position="1"/>
        <end position="39"/>
    </location>
</feature>
<evidence type="ECO:0000256" key="9">
    <source>
        <dbReference type="ARBA" id="ARBA00022833"/>
    </source>
</evidence>
<dbReference type="EMBL" id="JAXIOK010000022">
    <property type="protein sequence ID" value="KAK4743987.1"/>
    <property type="molecule type" value="Genomic_DNA"/>
</dbReference>
<evidence type="ECO:0000256" key="7">
    <source>
        <dbReference type="ARBA" id="ARBA00022801"/>
    </source>
</evidence>
<evidence type="ECO:0000313" key="16">
    <source>
        <dbReference type="EMBL" id="KAK4743987.1"/>
    </source>
</evidence>
<evidence type="ECO:0000256" key="8">
    <source>
        <dbReference type="ARBA" id="ARBA00022807"/>
    </source>
</evidence>
<feature type="domain" description="UBP-type" evidence="15">
    <location>
        <begin position="49"/>
        <end position="185"/>
    </location>
</feature>
<keyword evidence="7 12" id="KW-0378">Hydrolase</keyword>
<evidence type="ECO:0000256" key="4">
    <source>
        <dbReference type="ARBA" id="ARBA00022723"/>
    </source>
</evidence>
<dbReference type="Gene3D" id="3.30.40.10">
    <property type="entry name" value="Zinc/RING finger domain, C3HC4 (zinc finger)"/>
    <property type="match status" value="1"/>
</dbReference>
<dbReference type="InterPro" id="IPR050164">
    <property type="entry name" value="Peptidase_C19"/>
</dbReference>
<feature type="compositionally biased region" description="Polar residues" evidence="13">
    <location>
        <begin position="738"/>
        <end position="757"/>
    </location>
</feature>
<evidence type="ECO:0000256" key="1">
    <source>
        <dbReference type="ARBA" id="ARBA00000707"/>
    </source>
</evidence>
<dbReference type="EC" id="3.4.19.12" evidence="12"/>
<dbReference type="SMART" id="SM00290">
    <property type="entry name" value="ZnF_UBP"/>
    <property type="match status" value="1"/>
</dbReference>
<dbReference type="AlphaFoldDB" id="A0AAN7GQA1"/>
<dbReference type="SUPFAM" id="SSF57850">
    <property type="entry name" value="RING/U-box"/>
    <property type="match status" value="1"/>
</dbReference>
<dbReference type="Pfam" id="PF02148">
    <property type="entry name" value="zf-UBP"/>
    <property type="match status" value="1"/>
</dbReference>
<dbReference type="GO" id="GO:0005829">
    <property type="term" value="C:cytosol"/>
    <property type="evidence" value="ECO:0007669"/>
    <property type="project" value="TreeGrafter"/>
</dbReference>
<dbReference type="InterPro" id="IPR018200">
    <property type="entry name" value="USP_CS"/>
</dbReference>
<keyword evidence="6 12" id="KW-0833">Ubl conjugation pathway</keyword>
<dbReference type="InterPro" id="IPR038765">
    <property type="entry name" value="Papain-like_cys_pep_sf"/>
</dbReference>
<dbReference type="InterPro" id="IPR028889">
    <property type="entry name" value="USP"/>
</dbReference>
<dbReference type="PROSITE" id="PS50271">
    <property type="entry name" value="ZF_UBP"/>
    <property type="match status" value="1"/>
</dbReference>
<feature type="compositionally biased region" description="Basic residues" evidence="13">
    <location>
        <begin position="404"/>
        <end position="424"/>
    </location>
</feature>
<dbReference type="PROSITE" id="PS00972">
    <property type="entry name" value="USP_1"/>
    <property type="match status" value="1"/>
</dbReference>
<dbReference type="Proteomes" id="UP001345219">
    <property type="component" value="Chromosome 9"/>
</dbReference>
<feature type="domain" description="USP" evidence="14">
    <location>
        <begin position="237"/>
        <end position="954"/>
    </location>
</feature>
<name>A0AAN7GQA1_9MYRT</name>
<accession>A0AAN7GQA1</accession>
<keyword evidence="4" id="KW-0479">Metal-binding</keyword>
<dbReference type="SUPFAM" id="SSF54001">
    <property type="entry name" value="Cysteine proteinases"/>
    <property type="match status" value="1"/>
</dbReference>
<dbReference type="GO" id="GO:0005634">
    <property type="term" value="C:nucleus"/>
    <property type="evidence" value="ECO:0007669"/>
    <property type="project" value="TreeGrafter"/>
</dbReference>
<evidence type="ECO:0000259" key="15">
    <source>
        <dbReference type="PROSITE" id="PS50271"/>
    </source>
</evidence>
<evidence type="ECO:0000256" key="2">
    <source>
        <dbReference type="ARBA" id="ARBA00009085"/>
    </source>
</evidence>
<dbReference type="GO" id="GO:0008270">
    <property type="term" value="F:zinc ion binding"/>
    <property type="evidence" value="ECO:0007669"/>
    <property type="project" value="UniProtKB-KW"/>
</dbReference>
<dbReference type="Pfam" id="PF00443">
    <property type="entry name" value="UCH"/>
    <property type="match status" value="1"/>
</dbReference>
<keyword evidence="3 12" id="KW-0645">Protease</keyword>
<comment type="function">
    <text evidence="10">Recognizes and hydrolyzes the peptide bond at the C-terminal Gly of ubiquitin. Involved in the processing of poly-ubiquitin precursors as well as that of ubiquitinated proteins. Is involved in resistance to the arginine analog canavanine (CAN).</text>
</comment>
<proteinExistence type="inferred from homology"/>